<proteinExistence type="predicted"/>
<gene>
    <name evidence="1" type="ORF">UFOVP429_123</name>
    <name evidence="2" type="ORF">UFOVP696_44</name>
</gene>
<reference evidence="1" key="1">
    <citation type="submission" date="2020-04" db="EMBL/GenBank/DDBJ databases">
        <authorList>
            <person name="Chiriac C."/>
            <person name="Salcher M."/>
            <person name="Ghai R."/>
            <person name="Kavagutti S V."/>
        </authorList>
    </citation>
    <scope>NUCLEOTIDE SEQUENCE</scope>
</reference>
<protein>
    <submittedName>
        <fullName evidence="1">Uncharacterized protein</fullName>
    </submittedName>
</protein>
<dbReference type="EMBL" id="LR796666">
    <property type="protein sequence ID" value="CAB4158176.1"/>
    <property type="molecule type" value="Genomic_DNA"/>
</dbReference>
<sequence>MSRYGIDYYGLSSYGSSAAVNYLAGSFTAQSRGYGFIRVKWTSPSGKWSTVRLVRNSYGFPVNAYDGDILVSVPKENDPTLYNDNTNLARGVFYYYSLFVYDTISFNWIRSGNITGVSVKDYKYGDNLYEYLPDIYKIKQPYIATSDWDNEDLSNFMHLFGFQLDYAQTVTTLLVERYNLEKVAGTLLPSMLQQFGLVYEPEIGYQQSRILVRDAVQIGKKKGSAQGLREFMKAFTGYAVPEPIAGTPNPSADGLTMGHNLMLDYNDSSFEESVGHWGSSSSNAVLASLPIKDITRVSLTTNVARLIIGTHTYQVGNKINTQGFSQPLFNTVGSAKTITAIDATSVSFALSASDVSERNAYNSGTLSYPKLIPFPTPWEETTALVLYPNKQNGILSVKNSTASAATLLLECGIDSPVLKGIPVTAGSSYTFSVYSAAGTTVRGIVLKLRWYGRLGNFISENSGSSVNNTVGEFSARPTVSATAASGAYYVVPVITVVSAAASSSNEYHYFDCAQFEQSASVTDFDEARQVHMVLRATRINELLNPHFASPLTPWAITGATTAVNTATKEPDVNAFSVSYRSLSSNIATLETSVSHDFRTGESIVVDGVGAPFDGVFTIATVGVNLVDEDQASKTLTYAVTSTNVTRNTTELTDAEIYISGDALDVTATGTSVLIKSTTTTADLMGIHYPSTSYTFSVYVQVPSGTEPIVPAIVWYNSSKAVISTSTGSSFTVDGAGTVWDRVFITDTAPENAAYAHVQLSWTAAIGDVIRLDSALFENTSALSPFFTGSYGPANNTDLFWEDGAANAGRSHLYKNRFAIQTRLSDYALENQVNLGTTVAIYLAQPQT</sequence>
<evidence type="ECO:0000313" key="2">
    <source>
        <dbReference type="EMBL" id="CAB4158176.1"/>
    </source>
</evidence>
<name>A0A6J5MT81_9CAUD</name>
<evidence type="ECO:0000313" key="1">
    <source>
        <dbReference type="EMBL" id="CAB4148150.1"/>
    </source>
</evidence>
<dbReference type="EMBL" id="LR796484">
    <property type="protein sequence ID" value="CAB4148150.1"/>
    <property type="molecule type" value="Genomic_DNA"/>
</dbReference>
<accession>A0A6J5MT81</accession>
<organism evidence="1">
    <name type="scientific">uncultured Caudovirales phage</name>
    <dbReference type="NCBI Taxonomy" id="2100421"/>
    <lineage>
        <taxon>Viruses</taxon>
        <taxon>Duplodnaviria</taxon>
        <taxon>Heunggongvirae</taxon>
        <taxon>Uroviricota</taxon>
        <taxon>Caudoviricetes</taxon>
        <taxon>Peduoviridae</taxon>
        <taxon>Maltschvirus</taxon>
        <taxon>Maltschvirus maltsch</taxon>
    </lineage>
</organism>